<evidence type="ECO:0000313" key="3">
    <source>
        <dbReference type="EMBL" id="RIT43688.1"/>
    </source>
</evidence>
<comment type="caution">
    <text evidence="2">The sequence shown here is derived from an EMBL/GenBank/DDBJ whole genome shotgun (WGS) entry which is preliminary data.</text>
</comment>
<reference evidence="3 5" key="2">
    <citation type="submission" date="2018-08" db="EMBL/GenBank/DDBJ databases">
        <title>Linezolid Resistance in Mycobacterium abscessus: MIC Distribution and Comprehensive Investigation of Resistance Mechanisms.</title>
        <authorList>
            <person name="Ye M."/>
            <person name="Xu L."/>
            <person name="Zou Y."/>
            <person name="Li B."/>
            <person name="Guo Q."/>
            <person name="Zhang Y."/>
            <person name="Zhan M."/>
            <person name="Xu B."/>
            <person name="Yu F."/>
            <person name="Zhang Z."/>
            <person name="Chu H."/>
        </authorList>
    </citation>
    <scope>NUCLEOTIDE SEQUENCE [LARGE SCALE GENOMIC DNA]</scope>
    <source>
        <strain evidence="3 5">G143</strain>
    </source>
</reference>
<dbReference type="AlphaFoldDB" id="A0A0U0WRX4"/>
<dbReference type="InterPro" id="IPR016516">
    <property type="entry name" value="UCP07580"/>
</dbReference>
<name>A0A0U0WRX4_9MYCO</name>
<dbReference type="PIRSF" id="PIRSF007580">
    <property type="entry name" value="UCP07580"/>
    <property type="match status" value="1"/>
</dbReference>
<evidence type="ECO:0000313" key="4">
    <source>
        <dbReference type="Proteomes" id="UP000038487"/>
    </source>
</evidence>
<keyword evidence="1" id="KW-0812">Transmembrane</keyword>
<dbReference type="RefSeq" id="WP_005085990.1">
    <property type="nucleotide sequence ID" value="NZ_CM125927.1"/>
</dbReference>
<evidence type="ECO:0000256" key="1">
    <source>
        <dbReference type="SAM" id="Phobius"/>
    </source>
</evidence>
<keyword evidence="1" id="KW-0472">Membrane</keyword>
<dbReference type="Proteomes" id="UP000038487">
    <property type="component" value="Unassembled WGS sequence"/>
</dbReference>
<proteinExistence type="predicted"/>
<dbReference type="PANTHER" id="PTHR39456">
    <property type="entry name" value="METAL-DEPENDENT HYDROLASE"/>
    <property type="match status" value="1"/>
</dbReference>
<dbReference type="PANTHER" id="PTHR39456:SF1">
    <property type="entry name" value="METAL-DEPENDENT HYDROLASE"/>
    <property type="match status" value="1"/>
</dbReference>
<sequence>MASPAAAYPKTRRIRFRFGDDGNAHKYFVENDIVYSHFVAGLSGGFPPGEEGFIRSVRKFSDQITDPVLKKRVAGFIGQESVHGQEHRRVNEKLIEMGYPIAWLDSKKQVDRLIRFENMLPPRAHLAFTAMAEHMTAILAERTLGSDEVQAIPGDPEVWHLLNWHALEELEHKSVAFDVYRAVGGTETMRIGLMLAAMTIVPPLTLGILAGSLLADPVARRQPLRLLREARGLFGGPLFKGIVGDVRKYLRPGFHPDDINTDELLERWQQELFGSKGILVDHLK</sequence>
<organism evidence="2 4">
    <name type="scientific">Mycobacteroides abscessus</name>
    <dbReference type="NCBI Taxonomy" id="36809"/>
    <lineage>
        <taxon>Bacteria</taxon>
        <taxon>Bacillati</taxon>
        <taxon>Actinomycetota</taxon>
        <taxon>Actinomycetes</taxon>
        <taxon>Mycobacteriales</taxon>
        <taxon>Mycobacteriaceae</taxon>
        <taxon>Mycobacteroides</taxon>
    </lineage>
</organism>
<reference evidence="2 4" key="1">
    <citation type="submission" date="2015-03" db="EMBL/GenBank/DDBJ databases">
        <authorList>
            <consortium name="Pathogen Informatics"/>
            <person name="Murphy D."/>
        </authorList>
    </citation>
    <scope>NUCLEOTIDE SEQUENCE [LARGE SCALE GENOMIC DNA]</scope>
    <source>
        <strain evidence="2 4">PAP036</strain>
    </source>
</reference>
<evidence type="ECO:0000313" key="2">
    <source>
        <dbReference type="EMBL" id="CPT33144.1"/>
    </source>
</evidence>
<feature type="transmembrane region" description="Helical" evidence="1">
    <location>
        <begin position="191"/>
        <end position="215"/>
    </location>
</feature>
<dbReference type="Pfam" id="PF10118">
    <property type="entry name" value="Metal_hydrol"/>
    <property type="match status" value="1"/>
</dbReference>
<dbReference type="GO" id="GO:0016787">
    <property type="term" value="F:hydrolase activity"/>
    <property type="evidence" value="ECO:0007669"/>
    <property type="project" value="UniProtKB-KW"/>
</dbReference>
<dbReference type="EMBL" id="QXBN01000001">
    <property type="protein sequence ID" value="RIT43688.1"/>
    <property type="molecule type" value="Genomic_DNA"/>
</dbReference>
<protein>
    <submittedName>
        <fullName evidence="3">Metal-dependent hydrolase</fullName>
    </submittedName>
</protein>
<evidence type="ECO:0000313" key="5">
    <source>
        <dbReference type="Proteomes" id="UP000284557"/>
    </source>
</evidence>
<dbReference type="EMBL" id="CSUW01000005">
    <property type="protein sequence ID" value="CPT33144.1"/>
    <property type="molecule type" value="Genomic_DNA"/>
</dbReference>
<accession>A0A0U0WRX4</accession>
<gene>
    <name evidence="3" type="ORF">D2E76_01120</name>
    <name evidence="2" type="ORF">ERS075527_02551</name>
</gene>
<keyword evidence="3" id="KW-0378">Hydrolase</keyword>
<keyword evidence="1" id="KW-1133">Transmembrane helix</keyword>
<dbReference type="Proteomes" id="UP000284557">
    <property type="component" value="Unassembled WGS sequence"/>
</dbReference>